<keyword evidence="1" id="KW-0732">Signal</keyword>
<proteinExistence type="predicted"/>
<gene>
    <name evidence="2" type="ORF">IWZ03DRAFT_4155</name>
</gene>
<protein>
    <recommendedName>
        <fullName evidence="4">Secreted protein</fullName>
    </recommendedName>
</protein>
<dbReference type="EMBL" id="JBBPHU010000001">
    <property type="protein sequence ID" value="KAK7523450.1"/>
    <property type="molecule type" value="Genomic_DNA"/>
</dbReference>
<dbReference type="Proteomes" id="UP001363622">
    <property type="component" value="Unassembled WGS sequence"/>
</dbReference>
<keyword evidence="3" id="KW-1185">Reference proteome</keyword>
<evidence type="ECO:0000256" key="1">
    <source>
        <dbReference type="SAM" id="SignalP"/>
    </source>
</evidence>
<comment type="caution">
    <text evidence="2">The sequence shown here is derived from an EMBL/GenBank/DDBJ whole genome shotgun (WGS) entry which is preliminary data.</text>
</comment>
<evidence type="ECO:0000313" key="3">
    <source>
        <dbReference type="Proteomes" id="UP001363622"/>
    </source>
</evidence>
<accession>A0ABR1KX52</accession>
<sequence>MGKNAAWMICAFLPLGYGTLGVGKTDGVESVEMCGTQSGDRASLQTLELKWEHDCGTGKISLDSASDRLESNGSCSWCREWDYSPVTFEVPSTRLDRTDSSKSSSE</sequence>
<organism evidence="2 3">
    <name type="scientific">Phyllosticta citriasiana</name>
    <dbReference type="NCBI Taxonomy" id="595635"/>
    <lineage>
        <taxon>Eukaryota</taxon>
        <taxon>Fungi</taxon>
        <taxon>Dikarya</taxon>
        <taxon>Ascomycota</taxon>
        <taxon>Pezizomycotina</taxon>
        <taxon>Dothideomycetes</taxon>
        <taxon>Dothideomycetes incertae sedis</taxon>
        <taxon>Botryosphaeriales</taxon>
        <taxon>Phyllostictaceae</taxon>
        <taxon>Phyllosticta</taxon>
    </lineage>
</organism>
<name>A0ABR1KX52_9PEZI</name>
<feature type="chain" id="PRO_5046812031" description="Secreted protein" evidence="1">
    <location>
        <begin position="19"/>
        <end position="106"/>
    </location>
</feature>
<evidence type="ECO:0008006" key="4">
    <source>
        <dbReference type="Google" id="ProtNLM"/>
    </source>
</evidence>
<reference evidence="2 3" key="1">
    <citation type="submission" date="2024-04" db="EMBL/GenBank/DDBJ databases">
        <title>Phyllosticta paracitricarpa is synonymous to the EU quarantine fungus P. citricarpa based on phylogenomic analyses.</title>
        <authorList>
            <consortium name="Lawrence Berkeley National Laboratory"/>
            <person name="Van Ingen-Buijs V.A."/>
            <person name="Van Westerhoven A.C."/>
            <person name="Haridas S."/>
            <person name="Skiadas P."/>
            <person name="Martin F."/>
            <person name="Groenewald J.Z."/>
            <person name="Crous P.W."/>
            <person name="Seidl M.F."/>
        </authorList>
    </citation>
    <scope>NUCLEOTIDE SEQUENCE [LARGE SCALE GENOMIC DNA]</scope>
    <source>
        <strain evidence="2 3">CBS 123371</strain>
    </source>
</reference>
<feature type="signal peptide" evidence="1">
    <location>
        <begin position="1"/>
        <end position="18"/>
    </location>
</feature>
<evidence type="ECO:0000313" key="2">
    <source>
        <dbReference type="EMBL" id="KAK7523450.1"/>
    </source>
</evidence>